<comment type="caution">
    <text evidence="1">The sequence shown here is derived from an EMBL/GenBank/DDBJ whole genome shotgun (WGS) entry which is preliminary data.</text>
</comment>
<evidence type="ECO:0000313" key="2">
    <source>
        <dbReference type="Proteomes" id="UP001276854"/>
    </source>
</evidence>
<dbReference type="EMBL" id="JAWONS010000229">
    <property type="protein sequence ID" value="MDW2798794.1"/>
    <property type="molecule type" value="Genomic_DNA"/>
</dbReference>
<accession>A0ABU4GME8</accession>
<name>A0ABU4GME8_9CLOT</name>
<dbReference type="Proteomes" id="UP001276854">
    <property type="component" value="Unassembled WGS sequence"/>
</dbReference>
<sequence>IGITLSNLSSDRVMQLDLFGKREREQRLAKAIDTIRDRFGPTSILLARSLTGASVFADRAGKIGGHRI</sequence>
<evidence type="ECO:0000313" key="1">
    <source>
        <dbReference type="EMBL" id="MDW2798794.1"/>
    </source>
</evidence>
<protein>
    <submittedName>
        <fullName evidence="1">DNA polymerase IV</fullName>
    </submittedName>
</protein>
<proteinExistence type="predicted"/>
<organism evidence="1 2">
    <name type="scientific">Clostridium boliviensis</name>
    <dbReference type="NCBI Taxonomy" id="318465"/>
    <lineage>
        <taxon>Bacteria</taxon>
        <taxon>Bacillati</taxon>
        <taxon>Bacillota</taxon>
        <taxon>Clostridia</taxon>
        <taxon>Eubacteriales</taxon>
        <taxon>Clostridiaceae</taxon>
        <taxon>Clostridium</taxon>
    </lineage>
</organism>
<reference evidence="1 2" key="1">
    <citation type="submission" date="2023-10" db="EMBL/GenBank/DDBJ databases">
        <title>A novel Glycoside Hydrolase 43-Like Enzyme from Clostrdium boliviensis is an Endo-xylanase, and a Candidate for Xylooligosaccharides Production from Different Xylan Substrates.</title>
        <authorList>
            <person name="Alvarez M.T."/>
            <person name="Rocabado-Villegas L.R."/>
            <person name="Salas-Veizaga D.M."/>
            <person name="Linares-Pasten J.A."/>
            <person name="Gudmundsdottir E.E."/>
            <person name="Hreggvidsson G.O."/>
            <person name="Adlercreutz P."/>
            <person name="Nordberg Karlsson E."/>
        </authorList>
    </citation>
    <scope>NUCLEOTIDE SEQUENCE [LARGE SCALE GENOMIC DNA]</scope>
    <source>
        <strain evidence="1 2">E-1</strain>
    </source>
</reference>
<gene>
    <name evidence="1" type="ORF">RZO55_14540</name>
</gene>
<keyword evidence="2" id="KW-1185">Reference proteome</keyword>
<feature type="non-terminal residue" evidence="1">
    <location>
        <position position="1"/>
    </location>
</feature>